<feature type="repeat" description="TPR" evidence="2">
    <location>
        <begin position="652"/>
        <end position="685"/>
    </location>
</feature>
<dbReference type="GO" id="GO:0101031">
    <property type="term" value="C:protein folding chaperone complex"/>
    <property type="evidence" value="ECO:0007669"/>
    <property type="project" value="TreeGrafter"/>
</dbReference>
<name>A0A5C3KDJ3_COPMA</name>
<evidence type="ECO:0000256" key="1">
    <source>
        <dbReference type="ARBA" id="ARBA00022803"/>
    </source>
</evidence>
<feature type="compositionally biased region" description="Basic residues" evidence="3">
    <location>
        <begin position="1"/>
        <end position="12"/>
    </location>
</feature>
<evidence type="ECO:0000256" key="3">
    <source>
        <dbReference type="SAM" id="MobiDB-lite"/>
    </source>
</evidence>
<dbReference type="PROSITE" id="PS50005">
    <property type="entry name" value="TPR"/>
    <property type="match status" value="2"/>
</dbReference>
<dbReference type="InterPro" id="IPR011990">
    <property type="entry name" value="TPR-like_helical_dom_sf"/>
</dbReference>
<dbReference type="PANTHER" id="PTHR46423:SF1">
    <property type="entry name" value="RNA POLYMERASE II-ASSOCIATED PROTEIN 3"/>
    <property type="match status" value="1"/>
</dbReference>
<feature type="compositionally biased region" description="Basic residues" evidence="3">
    <location>
        <begin position="794"/>
        <end position="804"/>
    </location>
</feature>
<dbReference type="Gene3D" id="1.25.40.10">
    <property type="entry name" value="Tetratricopeptide repeat domain"/>
    <property type="match status" value="1"/>
</dbReference>
<dbReference type="Proteomes" id="UP000307440">
    <property type="component" value="Unassembled WGS sequence"/>
</dbReference>
<feature type="region of interest" description="Disordered" evidence="3">
    <location>
        <begin position="386"/>
        <end position="414"/>
    </location>
</feature>
<dbReference type="SUPFAM" id="SSF48452">
    <property type="entry name" value="TPR-like"/>
    <property type="match status" value="1"/>
</dbReference>
<feature type="repeat" description="TPR" evidence="2">
    <location>
        <begin position="585"/>
        <end position="618"/>
    </location>
</feature>
<keyword evidence="5" id="KW-1185">Reference proteome</keyword>
<feature type="compositionally biased region" description="Polar residues" evidence="3">
    <location>
        <begin position="476"/>
        <end position="489"/>
    </location>
</feature>
<dbReference type="InterPro" id="IPR019734">
    <property type="entry name" value="TPR_rpt"/>
</dbReference>
<feature type="region of interest" description="Disordered" evidence="3">
    <location>
        <begin position="459"/>
        <end position="500"/>
    </location>
</feature>
<feature type="region of interest" description="Disordered" evidence="3">
    <location>
        <begin position="770"/>
        <end position="813"/>
    </location>
</feature>
<dbReference type="Pfam" id="PF14559">
    <property type="entry name" value="TPR_19"/>
    <property type="match status" value="1"/>
</dbReference>
<accession>A0A5C3KDJ3</accession>
<dbReference type="InterPro" id="IPR051966">
    <property type="entry name" value="RPAP3"/>
</dbReference>
<feature type="region of interest" description="Disordered" evidence="3">
    <location>
        <begin position="1"/>
        <end position="47"/>
    </location>
</feature>
<evidence type="ECO:0000313" key="5">
    <source>
        <dbReference type="Proteomes" id="UP000307440"/>
    </source>
</evidence>
<sequence length="839" mass="92933">MPPKYSHVKKRSAAGLLKPGASTPSNLIKESYDPNNPQGSSNQQGHQYHHHIQLNTNHFPILGVQPGSVLPNIDRGLSQAMTAVAHLERAIARILLLRFEWDIARLYSTRLHWVSLLHIPILVAKLAEKAGPSWPAMNADSEEIKDFFRAVVGMDMREAGERVATKSVLWSYTVLRRFALAHSVPVCGQRGLHSLRLLPHYTDLKDHLDSLEEKPTPIFEKPSFFGGLESGFRLLEETCVSMGMDLGIETGRNYDPTIPYLDEHGNYLGEGLLGGSGAGATSSSAGPAIPPSMEARIKLRLGYIKMVQTLWRVAREFDVCGYGQVLREKLTIKWCECGCSTEHLGEVCERTVREEEEDRERDGHGIWGGGELTMAAYAPIVSQPPLPAPPAVKGKGGKKKGVVPTNGPKPIDAEERDRIYARLKVIKEKEWDGRGSGVYGWENEREEDIWEVELDFGAGKSNRGRTKKTGEIPPVSTESSPSPNSQPNGKANKKEKPLKLTVKTAGGTVTLEEVADDVEVKLNGSKANGKGKQKAKAAIVEEVKPEPQPQPEPVQPEKAKELDSYAEEEAQMTIGEMMEWRFIKAEAEKELGNNAFRNGYFEEAVKHYTSAYQMEPEMPHYQLNLAAAYLKLNNWMEAENACTKALIQHRSSKGLFRRAKARKMLEKYDDAIKDYRALIRLQPHNTAAMVDLLLLLYPPSTDRPPDTPEGYKSAWGVNLKPETEEEISALYDKLGIARPKRQKALPFERTKADDVKLKIVAIPPTNPAAEKFDKVDWGDEGSGGGDESVNGTKGKLKSGKLRGKEKRDAGGGSGIIRGTAADYGVVLLAWDRYLVLQED</sequence>
<organism evidence="4 5">
    <name type="scientific">Coprinopsis marcescibilis</name>
    <name type="common">Agaric fungus</name>
    <name type="synonym">Psathyrella marcescibilis</name>
    <dbReference type="NCBI Taxonomy" id="230819"/>
    <lineage>
        <taxon>Eukaryota</taxon>
        <taxon>Fungi</taxon>
        <taxon>Dikarya</taxon>
        <taxon>Basidiomycota</taxon>
        <taxon>Agaricomycotina</taxon>
        <taxon>Agaricomycetes</taxon>
        <taxon>Agaricomycetidae</taxon>
        <taxon>Agaricales</taxon>
        <taxon>Agaricineae</taxon>
        <taxon>Psathyrellaceae</taxon>
        <taxon>Coprinopsis</taxon>
    </lineage>
</organism>
<dbReference type="EMBL" id="ML210427">
    <property type="protein sequence ID" value="TFK18149.1"/>
    <property type="molecule type" value="Genomic_DNA"/>
</dbReference>
<protein>
    <submittedName>
        <fullName evidence="4">Uncharacterized protein</fullName>
    </submittedName>
</protein>
<dbReference type="SMART" id="SM00028">
    <property type="entry name" value="TPR"/>
    <property type="match status" value="3"/>
</dbReference>
<reference evidence="4 5" key="1">
    <citation type="journal article" date="2019" name="Nat. Ecol. Evol.">
        <title>Megaphylogeny resolves global patterns of mushroom evolution.</title>
        <authorList>
            <person name="Varga T."/>
            <person name="Krizsan K."/>
            <person name="Foldi C."/>
            <person name="Dima B."/>
            <person name="Sanchez-Garcia M."/>
            <person name="Sanchez-Ramirez S."/>
            <person name="Szollosi G.J."/>
            <person name="Szarkandi J.G."/>
            <person name="Papp V."/>
            <person name="Albert L."/>
            <person name="Andreopoulos W."/>
            <person name="Angelini C."/>
            <person name="Antonin V."/>
            <person name="Barry K.W."/>
            <person name="Bougher N.L."/>
            <person name="Buchanan P."/>
            <person name="Buyck B."/>
            <person name="Bense V."/>
            <person name="Catcheside P."/>
            <person name="Chovatia M."/>
            <person name="Cooper J."/>
            <person name="Damon W."/>
            <person name="Desjardin D."/>
            <person name="Finy P."/>
            <person name="Geml J."/>
            <person name="Haridas S."/>
            <person name="Hughes K."/>
            <person name="Justo A."/>
            <person name="Karasinski D."/>
            <person name="Kautmanova I."/>
            <person name="Kiss B."/>
            <person name="Kocsube S."/>
            <person name="Kotiranta H."/>
            <person name="LaButti K.M."/>
            <person name="Lechner B.E."/>
            <person name="Liimatainen K."/>
            <person name="Lipzen A."/>
            <person name="Lukacs Z."/>
            <person name="Mihaltcheva S."/>
            <person name="Morgado L.N."/>
            <person name="Niskanen T."/>
            <person name="Noordeloos M.E."/>
            <person name="Ohm R.A."/>
            <person name="Ortiz-Santana B."/>
            <person name="Ovrebo C."/>
            <person name="Racz N."/>
            <person name="Riley R."/>
            <person name="Savchenko A."/>
            <person name="Shiryaev A."/>
            <person name="Soop K."/>
            <person name="Spirin V."/>
            <person name="Szebenyi C."/>
            <person name="Tomsovsky M."/>
            <person name="Tulloss R.E."/>
            <person name="Uehling J."/>
            <person name="Grigoriev I.V."/>
            <person name="Vagvolgyi C."/>
            <person name="Papp T."/>
            <person name="Martin F.M."/>
            <person name="Miettinen O."/>
            <person name="Hibbett D.S."/>
            <person name="Nagy L.G."/>
        </authorList>
    </citation>
    <scope>NUCLEOTIDE SEQUENCE [LARGE SCALE GENOMIC DNA]</scope>
    <source>
        <strain evidence="4 5">CBS 121175</strain>
    </source>
</reference>
<proteinExistence type="predicted"/>
<evidence type="ECO:0000313" key="4">
    <source>
        <dbReference type="EMBL" id="TFK18149.1"/>
    </source>
</evidence>
<dbReference type="AlphaFoldDB" id="A0A5C3KDJ3"/>
<feature type="compositionally biased region" description="Polar residues" evidence="3">
    <location>
        <begin position="22"/>
        <end position="46"/>
    </location>
</feature>
<dbReference type="OrthoDB" id="9975579at2759"/>
<dbReference type="STRING" id="230819.A0A5C3KDJ3"/>
<dbReference type="PANTHER" id="PTHR46423">
    <property type="entry name" value="RNA POLYMERASE II-ASSOCIATED PROTEIN 3"/>
    <property type="match status" value="1"/>
</dbReference>
<evidence type="ECO:0000256" key="2">
    <source>
        <dbReference type="PROSITE-ProRule" id="PRU00339"/>
    </source>
</evidence>
<gene>
    <name evidence="4" type="ORF">FA15DRAFT_273893</name>
</gene>
<keyword evidence="1 2" id="KW-0802">TPR repeat</keyword>